<dbReference type="OrthoDB" id="10023051at2759"/>
<proteinExistence type="inferred from homology"/>
<evidence type="ECO:0000256" key="1">
    <source>
        <dbReference type="ARBA" id="ARBA00008514"/>
    </source>
</evidence>
<comment type="similarity">
    <text evidence="1">Belongs to the MEIG1 family.</text>
</comment>
<gene>
    <name evidence="2" type="ORF">CUNI_LOCUS3248</name>
</gene>
<protein>
    <recommendedName>
        <fullName evidence="4">Meiosis expressed gene 1 protein homolog</fullName>
    </recommendedName>
</protein>
<evidence type="ECO:0000313" key="3">
    <source>
        <dbReference type="Proteomes" id="UP000678393"/>
    </source>
</evidence>
<name>A0A8S3YRV5_9EUPU</name>
<dbReference type="Proteomes" id="UP000678393">
    <property type="component" value="Unassembled WGS sequence"/>
</dbReference>
<organism evidence="2 3">
    <name type="scientific">Candidula unifasciata</name>
    <dbReference type="NCBI Taxonomy" id="100452"/>
    <lineage>
        <taxon>Eukaryota</taxon>
        <taxon>Metazoa</taxon>
        <taxon>Spiralia</taxon>
        <taxon>Lophotrochozoa</taxon>
        <taxon>Mollusca</taxon>
        <taxon>Gastropoda</taxon>
        <taxon>Heterobranchia</taxon>
        <taxon>Euthyneura</taxon>
        <taxon>Panpulmonata</taxon>
        <taxon>Eupulmonata</taxon>
        <taxon>Stylommatophora</taxon>
        <taxon>Helicina</taxon>
        <taxon>Helicoidea</taxon>
        <taxon>Geomitridae</taxon>
        <taxon>Candidula</taxon>
    </lineage>
</organism>
<dbReference type="EMBL" id="CAJHNH020000438">
    <property type="protein sequence ID" value="CAG5117690.1"/>
    <property type="molecule type" value="Genomic_DNA"/>
</dbReference>
<sequence>MPSISHPKSIMHPNHWNEEVEEAYRFQQAGYRDETEYKEVRKTDFVDRWPGNGYVKKLIGRDGCYYYYNKSRECPEAHINKTKLYTY</sequence>
<comment type="caution">
    <text evidence="2">The sequence shown here is derived from an EMBL/GenBank/DDBJ whole genome shotgun (WGS) entry which is preliminary data.</text>
</comment>
<keyword evidence="3" id="KW-1185">Reference proteome</keyword>
<dbReference type="Pfam" id="PF15163">
    <property type="entry name" value="Meiosis_expr"/>
    <property type="match status" value="1"/>
</dbReference>
<evidence type="ECO:0000313" key="2">
    <source>
        <dbReference type="EMBL" id="CAG5117690.1"/>
    </source>
</evidence>
<dbReference type="PANTHER" id="PTHR17008">
    <property type="entry name" value="MEIOSIS-EXPRESSED GENE 1 PROTEIN"/>
    <property type="match status" value="1"/>
</dbReference>
<dbReference type="InterPro" id="IPR020186">
    <property type="entry name" value="Meiosis-expressed_gene_1"/>
</dbReference>
<evidence type="ECO:0008006" key="4">
    <source>
        <dbReference type="Google" id="ProtNLM"/>
    </source>
</evidence>
<reference evidence="2" key="1">
    <citation type="submission" date="2021-04" db="EMBL/GenBank/DDBJ databases">
        <authorList>
            <consortium name="Molecular Ecology Group"/>
        </authorList>
    </citation>
    <scope>NUCLEOTIDE SEQUENCE</scope>
</reference>
<dbReference type="GO" id="GO:0005634">
    <property type="term" value="C:nucleus"/>
    <property type="evidence" value="ECO:0007669"/>
    <property type="project" value="InterPro"/>
</dbReference>
<dbReference type="PANTHER" id="PTHR17008:SF1">
    <property type="entry name" value="MEIOSIS EXPRESSED GENE 1 PROTEIN HOMOLOG"/>
    <property type="match status" value="1"/>
</dbReference>
<accession>A0A8S3YRV5</accession>
<dbReference type="AlphaFoldDB" id="A0A8S3YRV5"/>